<evidence type="ECO:0000313" key="2">
    <source>
        <dbReference type="Proteomes" id="UP000265520"/>
    </source>
</evidence>
<accession>A0A392W8R2</accession>
<comment type="caution">
    <text evidence="1">The sequence shown here is derived from an EMBL/GenBank/DDBJ whole genome shotgun (WGS) entry which is preliminary data.</text>
</comment>
<proteinExistence type="predicted"/>
<feature type="non-terminal residue" evidence="1">
    <location>
        <position position="54"/>
    </location>
</feature>
<reference evidence="1 2" key="1">
    <citation type="journal article" date="2018" name="Front. Plant Sci.">
        <title>Red Clover (Trifolium pratense) and Zigzag Clover (T. medium) - A Picture of Genomic Similarities and Differences.</title>
        <authorList>
            <person name="Dluhosova J."/>
            <person name="Istvanek J."/>
            <person name="Nedelnik J."/>
            <person name="Repkova J."/>
        </authorList>
    </citation>
    <scope>NUCLEOTIDE SEQUENCE [LARGE SCALE GENOMIC DNA]</scope>
    <source>
        <strain evidence="2">cv. 10/8</strain>
        <tissue evidence="1">Leaf</tissue>
    </source>
</reference>
<dbReference type="AlphaFoldDB" id="A0A392W8R2"/>
<organism evidence="1 2">
    <name type="scientific">Trifolium medium</name>
    <dbReference type="NCBI Taxonomy" id="97028"/>
    <lineage>
        <taxon>Eukaryota</taxon>
        <taxon>Viridiplantae</taxon>
        <taxon>Streptophyta</taxon>
        <taxon>Embryophyta</taxon>
        <taxon>Tracheophyta</taxon>
        <taxon>Spermatophyta</taxon>
        <taxon>Magnoliopsida</taxon>
        <taxon>eudicotyledons</taxon>
        <taxon>Gunneridae</taxon>
        <taxon>Pentapetalae</taxon>
        <taxon>rosids</taxon>
        <taxon>fabids</taxon>
        <taxon>Fabales</taxon>
        <taxon>Fabaceae</taxon>
        <taxon>Papilionoideae</taxon>
        <taxon>50 kb inversion clade</taxon>
        <taxon>NPAAA clade</taxon>
        <taxon>Hologalegina</taxon>
        <taxon>IRL clade</taxon>
        <taxon>Trifolieae</taxon>
        <taxon>Trifolium</taxon>
    </lineage>
</organism>
<dbReference type="EMBL" id="LXQA011389653">
    <property type="protein sequence ID" value="MCI95531.1"/>
    <property type="molecule type" value="Genomic_DNA"/>
</dbReference>
<protein>
    <submittedName>
        <fullName evidence="1">Uncharacterized protein</fullName>
    </submittedName>
</protein>
<dbReference type="Proteomes" id="UP000265520">
    <property type="component" value="Unassembled WGS sequence"/>
</dbReference>
<evidence type="ECO:0000313" key="1">
    <source>
        <dbReference type="EMBL" id="MCI95531.1"/>
    </source>
</evidence>
<sequence length="54" mass="5691">MPPPTGFSKMNIDAGCCSNGLVSWGLVIRNHRAEVLFAACKMSDMVAPPVVAEA</sequence>
<keyword evidence="2" id="KW-1185">Reference proteome</keyword>
<name>A0A392W8R2_9FABA</name>